<protein>
    <submittedName>
        <fullName evidence="2">Uncharacterized protein</fullName>
    </submittedName>
</protein>
<proteinExistence type="predicted"/>
<dbReference type="KEGG" id="mro:MROS_2466"/>
<dbReference type="STRING" id="1191523.MROS_2466"/>
<dbReference type="EMBL" id="CP003557">
    <property type="protein sequence ID" value="AFN75696.1"/>
    <property type="molecule type" value="Genomic_DNA"/>
</dbReference>
<name>I7A733_MELRP</name>
<dbReference type="AlphaFoldDB" id="I7A733"/>
<organism evidence="2 3">
    <name type="scientific">Melioribacter roseus (strain DSM 23840 / JCM 17771 / VKM B-2668 / P3M-2)</name>
    <dbReference type="NCBI Taxonomy" id="1191523"/>
    <lineage>
        <taxon>Bacteria</taxon>
        <taxon>Pseudomonadati</taxon>
        <taxon>Ignavibacteriota</taxon>
        <taxon>Ignavibacteria</taxon>
        <taxon>Ignavibacteriales</taxon>
        <taxon>Melioribacteraceae</taxon>
        <taxon>Melioribacter</taxon>
    </lineage>
</organism>
<evidence type="ECO:0000256" key="1">
    <source>
        <dbReference type="SAM" id="MobiDB-lite"/>
    </source>
</evidence>
<evidence type="ECO:0000313" key="2">
    <source>
        <dbReference type="EMBL" id="AFN75696.1"/>
    </source>
</evidence>
<dbReference type="Proteomes" id="UP000009011">
    <property type="component" value="Chromosome"/>
</dbReference>
<gene>
    <name evidence="2" type="ordered locus">MROS_2466</name>
</gene>
<feature type="region of interest" description="Disordered" evidence="1">
    <location>
        <begin position="27"/>
        <end position="67"/>
    </location>
</feature>
<accession>I7A733</accession>
<dbReference type="HOGENOM" id="CLU_1813528_0_0_10"/>
<evidence type="ECO:0000313" key="3">
    <source>
        <dbReference type="Proteomes" id="UP000009011"/>
    </source>
</evidence>
<sequence>MDSLFEILIMLFLIYSVVSSIFAARKKSESSDEGEENSSPESSPDLLEDLFGIKTPQQTQNENTISWNPEKEFDNYKESVKTAQTKIETEFKSPVKKVNEAYQKKKVRTKADSIRMKMKNPQTLRELYLISEILNKPKAFRR</sequence>
<reference evidence="2 3" key="1">
    <citation type="journal article" date="2013" name="PLoS ONE">
        <title>Genomic analysis of Melioribacter roseus, facultatively anaerobic organotrophic bacterium representing a novel deep lineage within Bacteriodetes/Chlorobi group.</title>
        <authorList>
            <person name="Kadnikov V.V."/>
            <person name="Mardanov A.V."/>
            <person name="Podosokorskaya O.A."/>
            <person name="Gavrilov S.N."/>
            <person name="Kublanov I.V."/>
            <person name="Beletsky A.V."/>
            <person name="Bonch-Osmolovskaya E.A."/>
            <person name="Ravin N.V."/>
        </authorList>
    </citation>
    <scope>NUCLEOTIDE SEQUENCE [LARGE SCALE GENOMIC DNA]</scope>
    <source>
        <strain evidence="3">JCM 17771 / P3M-2</strain>
    </source>
</reference>
<feature type="compositionally biased region" description="Polar residues" evidence="1">
    <location>
        <begin position="55"/>
        <end position="67"/>
    </location>
</feature>
<dbReference type="RefSeq" id="WP_014857126.1">
    <property type="nucleotide sequence ID" value="NC_018178.1"/>
</dbReference>
<keyword evidence="3" id="KW-1185">Reference proteome</keyword>